<proteinExistence type="predicted"/>
<feature type="non-terminal residue" evidence="2">
    <location>
        <position position="71"/>
    </location>
</feature>
<evidence type="ECO:0000256" key="1">
    <source>
        <dbReference type="SAM" id="MobiDB-lite"/>
    </source>
</evidence>
<evidence type="ECO:0000313" key="3">
    <source>
        <dbReference type="Proteomes" id="UP000499080"/>
    </source>
</evidence>
<comment type="caution">
    <text evidence="2">The sequence shown here is derived from an EMBL/GenBank/DDBJ whole genome shotgun (WGS) entry which is preliminary data.</text>
</comment>
<evidence type="ECO:0000313" key="2">
    <source>
        <dbReference type="EMBL" id="GBL71556.1"/>
    </source>
</evidence>
<reference evidence="2 3" key="1">
    <citation type="journal article" date="2019" name="Sci. Rep.">
        <title>Orb-weaving spider Araneus ventricosus genome elucidates the spidroin gene catalogue.</title>
        <authorList>
            <person name="Kono N."/>
            <person name="Nakamura H."/>
            <person name="Ohtoshi R."/>
            <person name="Moran D.A.P."/>
            <person name="Shinohara A."/>
            <person name="Yoshida Y."/>
            <person name="Fujiwara M."/>
            <person name="Mori M."/>
            <person name="Tomita M."/>
            <person name="Arakawa K."/>
        </authorList>
    </citation>
    <scope>NUCLEOTIDE SEQUENCE [LARGE SCALE GENOMIC DNA]</scope>
</reference>
<protein>
    <submittedName>
        <fullName evidence="2">Uncharacterized protein</fullName>
    </submittedName>
</protein>
<feature type="compositionally biased region" description="Polar residues" evidence="1">
    <location>
        <begin position="1"/>
        <end position="17"/>
    </location>
</feature>
<gene>
    <name evidence="2" type="ORF">AVEN_156642_1</name>
</gene>
<keyword evidence="3" id="KW-1185">Reference proteome</keyword>
<name>A0A4Y1ZWA8_ARAVE</name>
<dbReference type="EMBL" id="BGPR01154375">
    <property type="protein sequence ID" value="GBL71556.1"/>
    <property type="molecule type" value="Genomic_DNA"/>
</dbReference>
<feature type="region of interest" description="Disordered" evidence="1">
    <location>
        <begin position="1"/>
        <end position="29"/>
    </location>
</feature>
<sequence>MTRTTAQLVPPLQTSTPHQREDVRPPTYDLTCNRSHTRRFFIGIGFRTWNPPALILPLGHRGLTENSDLNL</sequence>
<dbReference type="AlphaFoldDB" id="A0A4Y1ZWA8"/>
<organism evidence="2 3">
    <name type="scientific">Araneus ventricosus</name>
    <name type="common">Orbweaver spider</name>
    <name type="synonym">Epeira ventricosa</name>
    <dbReference type="NCBI Taxonomy" id="182803"/>
    <lineage>
        <taxon>Eukaryota</taxon>
        <taxon>Metazoa</taxon>
        <taxon>Ecdysozoa</taxon>
        <taxon>Arthropoda</taxon>
        <taxon>Chelicerata</taxon>
        <taxon>Arachnida</taxon>
        <taxon>Araneae</taxon>
        <taxon>Araneomorphae</taxon>
        <taxon>Entelegynae</taxon>
        <taxon>Araneoidea</taxon>
        <taxon>Araneidae</taxon>
        <taxon>Araneus</taxon>
    </lineage>
</organism>
<accession>A0A4Y1ZWA8</accession>
<dbReference type="Proteomes" id="UP000499080">
    <property type="component" value="Unassembled WGS sequence"/>
</dbReference>